<accession>A0AAE0H5Z6</accession>
<name>A0AAE0H5Z6_9PEZI</name>
<reference evidence="2" key="2">
    <citation type="submission" date="2023-06" db="EMBL/GenBank/DDBJ databases">
        <authorList>
            <consortium name="Lawrence Berkeley National Laboratory"/>
            <person name="Haridas S."/>
            <person name="Hensen N."/>
            <person name="Bonometti L."/>
            <person name="Westerberg I."/>
            <person name="Brannstrom I.O."/>
            <person name="Guillou S."/>
            <person name="Cros-Aarteil S."/>
            <person name="Calhoun S."/>
            <person name="Kuo A."/>
            <person name="Mondo S."/>
            <person name="Pangilinan J."/>
            <person name="Riley R."/>
            <person name="Labutti K."/>
            <person name="Andreopoulos B."/>
            <person name="Lipzen A."/>
            <person name="Chen C."/>
            <person name="Yanf M."/>
            <person name="Daum C."/>
            <person name="Ng V."/>
            <person name="Clum A."/>
            <person name="Steindorff A."/>
            <person name="Ohm R."/>
            <person name="Martin F."/>
            <person name="Silar P."/>
            <person name="Natvig D."/>
            <person name="Lalanne C."/>
            <person name="Gautier V."/>
            <person name="Ament-Velasquez S.L."/>
            <person name="Kruys A."/>
            <person name="Hutchinson M.I."/>
            <person name="Powell A.J."/>
            <person name="Barry K."/>
            <person name="Miller A.N."/>
            <person name="Grigoriev I.V."/>
            <person name="Debuchy R."/>
            <person name="Gladieux P."/>
            <person name="Thoren M.H."/>
            <person name="Johannesson H."/>
        </authorList>
    </citation>
    <scope>NUCLEOTIDE SEQUENCE</scope>
    <source>
        <strain evidence="2">CBS 168.71</strain>
    </source>
</reference>
<dbReference type="RefSeq" id="XP_062654118.1">
    <property type="nucleotide sequence ID" value="XM_062804869.1"/>
</dbReference>
<feature type="compositionally biased region" description="Polar residues" evidence="1">
    <location>
        <begin position="175"/>
        <end position="197"/>
    </location>
</feature>
<feature type="region of interest" description="Disordered" evidence="1">
    <location>
        <begin position="278"/>
        <end position="578"/>
    </location>
</feature>
<feature type="region of interest" description="Disordered" evidence="1">
    <location>
        <begin position="175"/>
        <end position="229"/>
    </location>
</feature>
<dbReference type="GeneID" id="87841817"/>
<feature type="compositionally biased region" description="Basic and acidic residues" evidence="1">
    <location>
        <begin position="339"/>
        <end position="349"/>
    </location>
</feature>
<proteinExistence type="predicted"/>
<keyword evidence="3" id="KW-1185">Reference proteome</keyword>
<feature type="region of interest" description="Disordered" evidence="1">
    <location>
        <begin position="1"/>
        <end position="25"/>
    </location>
</feature>
<feature type="compositionally biased region" description="Basic and acidic residues" evidence="1">
    <location>
        <begin position="357"/>
        <end position="368"/>
    </location>
</feature>
<reference evidence="2" key="1">
    <citation type="journal article" date="2023" name="Mol. Phylogenet. Evol.">
        <title>Genome-scale phylogeny and comparative genomics of the fungal order Sordariales.</title>
        <authorList>
            <person name="Hensen N."/>
            <person name="Bonometti L."/>
            <person name="Westerberg I."/>
            <person name="Brannstrom I.O."/>
            <person name="Guillou S."/>
            <person name="Cros-Aarteil S."/>
            <person name="Calhoun S."/>
            <person name="Haridas S."/>
            <person name="Kuo A."/>
            <person name="Mondo S."/>
            <person name="Pangilinan J."/>
            <person name="Riley R."/>
            <person name="LaButti K."/>
            <person name="Andreopoulos B."/>
            <person name="Lipzen A."/>
            <person name="Chen C."/>
            <person name="Yan M."/>
            <person name="Daum C."/>
            <person name="Ng V."/>
            <person name="Clum A."/>
            <person name="Steindorff A."/>
            <person name="Ohm R.A."/>
            <person name="Martin F."/>
            <person name="Silar P."/>
            <person name="Natvig D.O."/>
            <person name="Lalanne C."/>
            <person name="Gautier V."/>
            <person name="Ament-Velasquez S.L."/>
            <person name="Kruys A."/>
            <person name="Hutchinson M.I."/>
            <person name="Powell A.J."/>
            <person name="Barry K."/>
            <person name="Miller A.N."/>
            <person name="Grigoriev I.V."/>
            <person name="Debuchy R."/>
            <person name="Gladieux P."/>
            <person name="Hiltunen Thoren M."/>
            <person name="Johannesson H."/>
        </authorList>
    </citation>
    <scope>NUCLEOTIDE SEQUENCE</scope>
    <source>
        <strain evidence="2">CBS 168.71</strain>
    </source>
</reference>
<comment type="caution">
    <text evidence="2">The sequence shown here is derived from an EMBL/GenBank/DDBJ whole genome shotgun (WGS) entry which is preliminary data.</text>
</comment>
<organism evidence="2 3">
    <name type="scientific">Chaetomium fimeti</name>
    <dbReference type="NCBI Taxonomy" id="1854472"/>
    <lineage>
        <taxon>Eukaryota</taxon>
        <taxon>Fungi</taxon>
        <taxon>Dikarya</taxon>
        <taxon>Ascomycota</taxon>
        <taxon>Pezizomycotina</taxon>
        <taxon>Sordariomycetes</taxon>
        <taxon>Sordariomycetidae</taxon>
        <taxon>Sordariales</taxon>
        <taxon>Chaetomiaceae</taxon>
        <taxon>Chaetomium</taxon>
    </lineage>
</organism>
<feature type="compositionally biased region" description="Polar residues" evidence="1">
    <location>
        <begin position="477"/>
        <end position="501"/>
    </location>
</feature>
<evidence type="ECO:0000313" key="2">
    <source>
        <dbReference type="EMBL" id="KAK3290604.1"/>
    </source>
</evidence>
<gene>
    <name evidence="2" type="ORF">B0H64DRAFT_411654</name>
</gene>
<feature type="compositionally biased region" description="Low complexity" evidence="1">
    <location>
        <begin position="315"/>
        <end position="333"/>
    </location>
</feature>
<sequence>MSARTVPSELSFTRRPSNSSKPTTSDPTIVSFYFQLDYPLCVYAQEGTLVTSHCTPCYLKGFKFYFTFPTLLTVPRAEVCQTHSMCASALLPTVRPAQKLTFMLQTCYGKMDRNERRLPQLTPEELANPYTRISLDGVEVQLWQVAHVYGVSHDMPSPDLRAGASSQDFRTLYSTQDSRGIASTNPSTDTRAGSITEQRPLPSLPVLPLNIPTRPQTQHPTPRVDGHRDLKTNDLLRLIDDFVDKGWPGEVEAEQSQITTTTPAVTPTRTTLKIEGVIWSDPSFPPPSHPPPDGPLPPLPPQSAGSRHPDSRHGPPSTTVTVTVTATVPATAPQLPPRVADKSLEYPESDRDDDAESERTITPRESRRQLAPTARPGARARDVSMPTIQMAPKGPVVAPATTGRAASASILRSRGEEIYRPRRQDSGLSETQPKLASPTLPYPLPDFLLNPPSFLQHPPDLSQQPYLGQQPGVSARGSPQLNKSKSSSNMASPVTSPATPTSDDDVAVTSRWSSDSEEEGESKLKKLKRVLSFSRLRPRKSSLFQKQTGDDANKSVASIGGKHTPGPSGSRRSSKTGN</sequence>
<feature type="compositionally biased region" description="Basic and acidic residues" evidence="1">
    <location>
        <begin position="413"/>
        <end position="425"/>
    </location>
</feature>
<protein>
    <submittedName>
        <fullName evidence="2">Uncharacterized protein</fullName>
    </submittedName>
</protein>
<feature type="compositionally biased region" description="Low complexity" evidence="1">
    <location>
        <begin position="212"/>
        <end position="221"/>
    </location>
</feature>
<evidence type="ECO:0000313" key="3">
    <source>
        <dbReference type="Proteomes" id="UP001278766"/>
    </source>
</evidence>
<dbReference type="Proteomes" id="UP001278766">
    <property type="component" value="Unassembled WGS sequence"/>
</dbReference>
<feature type="compositionally biased region" description="Polar residues" evidence="1">
    <location>
        <begin position="8"/>
        <end position="25"/>
    </location>
</feature>
<dbReference type="EMBL" id="JAUEPN010000012">
    <property type="protein sequence ID" value="KAK3290604.1"/>
    <property type="molecule type" value="Genomic_DNA"/>
</dbReference>
<feature type="compositionally biased region" description="Pro residues" evidence="1">
    <location>
        <begin position="283"/>
        <end position="301"/>
    </location>
</feature>
<dbReference type="AlphaFoldDB" id="A0AAE0H5Z6"/>
<evidence type="ECO:0000256" key="1">
    <source>
        <dbReference type="SAM" id="MobiDB-lite"/>
    </source>
</evidence>